<comment type="subunit">
    <text evidence="4">Interacts with the cannabinoid receptor CNR1 (via C-terminus). Does not interact with cannabinoid receptor CNR2.</text>
</comment>
<gene>
    <name evidence="5" type="primary">CNRIP1</name>
    <name evidence="5" type="ORF">Tcan_07168</name>
</gene>
<dbReference type="PANTHER" id="PTHR31952:SF1">
    <property type="entry name" value="CB1 CANNABINOID RECEPTOR-INTERACTING PROTEIN 1"/>
    <property type="match status" value="1"/>
</dbReference>
<reference evidence="5 6" key="1">
    <citation type="submission" date="2014-11" db="EMBL/GenBank/DDBJ databases">
        <title>Genetic blueprint of the zoonotic pathogen Toxocara canis.</title>
        <authorList>
            <person name="Zhu X.-Q."/>
            <person name="Korhonen P.K."/>
            <person name="Cai H."/>
            <person name="Young N.D."/>
            <person name="Nejsum P."/>
            <person name="von Samson-Himmelstjerna G."/>
            <person name="Boag P.R."/>
            <person name="Tan P."/>
            <person name="Li Q."/>
            <person name="Min J."/>
            <person name="Yang Y."/>
            <person name="Wang X."/>
            <person name="Fang X."/>
            <person name="Hall R.S."/>
            <person name="Hofmann A."/>
            <person name="Sternberg P.W."/>
            <person name="Jex A.R."/>
            <person name="Gasser R.B."/>
        </authorList>
    </citation>
    <scope>NUCLEOTIDE SEQUENCE [LARGE SCALE GENOMIC DNA]</scope>
    <source>
        <strain evidence="5">PN_DK_2014</strain>
    </source>
</reference>
<comment type="function">
    <text evidence="1">Suppresses cannabinoid receptor CNR1-mediated tonic inhibition of voltage-gated calcium channels.</text>
</comment>
<dbReference type="AlphaFoldDB" id="A0A0B2VL73"/>
<dbReference type="STRING" id="6265.A0A0B2VL73"/>
<evidence type="ECO:0000313" key="5">
    <source>
        <dbReference type="EMBL" id="KHN81740.1"/>
    </source>
</evidence>
<evidence type="ECO:0000256" key="3">
    <source>
        <dbReference type="ARBA" id="ARBA00015651"/>
    </source>
</evidence>
<dbReference type="OrthoDB" id="5920443at2759"/>
<name>A0A0B2VL73_TOXCA</name>
<dbReference type="InterPro" id="IPR029204">
    <property type="entry name" value="CNRIP1"/>
</dbReference>
<comment type="caution">
    <text evidence="5">The sequence shown here is derived from an EMBL/GenBank/DDBJ whole genome shotgun (WGS) entry which is preliminary data.</text>
</comment>
<comment type="similarity">
    <text evidence="2">Belongs to the CNRIP family.</text>
</comment>
<dbReference type="GO" id="GO:0005886">
    <property type="term" value="C:plasma membrane"/>
    <property type="evidence" value="ECO:0007669"/>
    <property type="project" value="TreeGrafter"/>
</dbReference>
<organism evidence="5 6">
    <name type="scientific">Toxocara canis</name>
    <name type="common">Canine roundworm</name>
    <dbReference type="NCBI Taxonomy" id="6265"/>
    <lineage>
        <taxon>Eukaryota</taxon>
        <taxon>Metazoa</taxon>
        <taxon>Ecdysozoa</taxon>
        <taxon>Nematoda</taxon>
        <taxon>Chromadorea</taxon>
        <taxon>Rhabditida</taxon>
        <taxon>Spirurina</taxon>
        <taxon>Ascaridomorpha</taxon>
        <taxon>Ascaridoidea</taxon>
        <taxon>Toxocaridae</taxon>
        <taxon>Toxocara</taxon>
    </lineage>
</organism>
<accession>A0A0B2VL73</accession>
<protein>
    <recommendedName>
        <fullName evidence="3">CB1 cannabinoid receptor-interacting protein 1</fullName>
    </recommendedName>
</protein>
<keyword evidence="6" id="KW-1185">Reference proteome</keyword>
<proteinExistence type="inferred from homology"/>
<dbReference type="Pfam" id="PF15043">
    <property type="entry name" value="CNRIP1"/>
    <property type="match status" value="1"/>
</dbReference>
<dbReference type="EMBL" id="JPKZ01001475">
    <property type="protein sequence ID" value="KHN81740.1"/>
    <property type="molecule type" value="Genomic_DNA"/>
</dbReference>
<keyword evidence="5" id="KW-0675">Receptor</keyword>
<dbReference type="Proteomes" id="UP000031036">
    <property type="component" value="Unassembled WGS sequence"/>
</dbReference>
<evidence type="ECO:0000313" key="6">
    <source>
        <dbReference type="Proteomes" id="UP000031036"/>
    </source>
</evidence>
<sequence>MAADSSLELHLSIRNADSGEPIVFKSDGSRFETSTRTLKLYSNARYKLTVVCKPNTEFNSLHIAGSDLALHRASPNGGEYTAEWNTTGIEPTRQATRQQLQVTLQGPGGTLRRVLQSKFYNRDESHAEWGQRLETLIWKCNVDNTGNIAVVDEITK</sequence>
<dbReference type="OMA" id="EFHVLHI"/>
<dbReference type="GO" id="GO:0031718">
    <property type="term" value="F:type 1 cannabinoid receptor binding"/>
    <property type="evidence" value="ECO:0007669"/>
    <property type="project" value="TreeGrafter"/>
</dbReference>
<evidence type="ECO:0000256" key="1">
    <source>
        <dbReference type="ARBA" id="ARBA00003884"/>
    </source>
</evidence>
<evidence type="ECO:0000256" key="4">
    <source>
        <dbReference type="ARBA" id="ARBA00026030"/>
    </source>
</evidence>
<evidence type="ECO:0000256" key="2">
    <source>
        <dbReference type="ARBA" id="ARBA00007288"/>
    </source>
</evidence>
<dbReference type="PANTHER" id="PTHR31952">
    <property type="entry name" value="CB1 CANNABINOID RECEPTOR-INTERACTING PROTEIN 1"/>
    <property type="match status" value="1"/>
</dbReference>